<feature type="compositionally biased region" description="Low complexity" evidence="1">
    <location>
        <begin position="151"/>
        <end position="171"/>
    </location>
</feature>
<feature type="compositionally biased region" description="Polar residues" evidence="1">
    <location>
        <begin position="213"/>
        <end position="237"/>
    </location>
</feature>
<reference evidence="3" key="1">
    <citation type="submission" date="2022-07" db="EMBL/GenBank/DDBJ databases">
        <title>Fungi with potential for degradation of polypropylene.</title>
        <authorList>
            <person name="Gostincar C."/>
        </authorList>
    </citation>
    <scope>NUCLEOTIDE SEQUENCE</scope>
    <source>
        <strain evidence="3">EXF-13287</strain>
    </source>
</reference>
<evidence type="ECO:0000256" key="2">
    <source>
        <dbReference type="SAM" id="SignalP"/>
    </source>
</evidence>
<feature type="chain" id="PRO_5041387922" description="Extracellular membrane protein CFEM domain-containing protein" evidence="2">
    <location>
        <begin position="26"/>
        <end position="276"/>
    </location>
</feature>
<evidence type="ECO:0000313" key="3">
    <source>
        <dbReference type="EMBL" id="KAJ9158439.1"/>
    </source>
</evidence>
<feature type="compositionally biased region" description="Low complexity" evidence="1">
    <location>
        <begin position="181"/>
        <end position="212"/>
    </location>
</feature>
<feature type="signal peptide" evidence="2">
    <location>
        <begin position="1"/>
        <end position="25"/>
    </location>
</feature>
<dbReference type="EMBL" id="JANBVN010000036">
    <property type="protein sequence ID" value="KAJ9158439.1"/>
    <property type="molecule type" value="Genomic_DNA"/>
</dbReference>
<dbReference type="Proteomes" id="UP001174691">
    <property type="component" value="Unassembled WGS sequence"/>
</dbReference>
<gene>
    <name evidence="3" type="ORF">NKR19_g3299</name>
</gene>
<evidence type="ECO:0000313" key="4">
    <source>
        <dbReference type="Proteomes" id="UP001174691"/>
    </source>
</evidence>
<sequence>MTRQSRSRRQIRMANILAMASTASALSLSNFQLITSSQVSLGCILAYNAPILGCSSASDFTQGARGNVCSAGCKRALQSVEDALTTVCGNANVPSTSVLGRALSHGLVELLCPSGKATTASAQNVGPSSTAAVVITQTTRQIGTFSPIPTPTTLKTSKTTSSSSSSSSSSSTDDEGDAETETPTSTSSAEAEPQTTETAETTQVAPAPVVTSSASRPTQTTSAQQTKSPPQTASDNTPGGGSPFDIAAVTSGSQRLSTGLLEGLLFANAFVFLLLR</sequence>
<evidence type="ECO:0008006" key="5">
    <source>
        <dbReference type="Google" id="ProtNLM"/>
    </source>
</evidence>
<dbReference type="AlphaFoldDB" id="A0AA38VYC4"/>
<protein>
    <recommendedName>
        <fullName evidence="5">Extracellular membrane protein CFEM domain-containing protein</fullName>
    </recommendedName>
</protein>
<keyword evidence="2" id="KW-0732">Signal</keyword>
<feature type="region of interest" description="Disordered" evidence="1">
    <location>
        <begin position="143"/>
        <end position="246"/>
    </location>
</feature>
<accession>A0AA38VYC4</accession>
<proteinExistence type="predicted"/>
<organism evidence="3 4">
    <name type="scientific">Coniochaeta hoffmannii</name>
    <dbReference type="NCBI Taxonomy" id="91930"/>
    <lineage>
        <taxon>Eukaryota</taxon>
        <taxon>Fungi</taxon>
        <taxon>Dikarya</taxon>
        <taxon>Ascomycota</taxon>
        <taxon>Pezizomycotina</taxon>
        <taxon>Sordariomycetes</taxon>
        <taxon>Sordariomycetidae</taxon>
        <taxon>Coniochaetales</taxon>
        <taxon>Coniochaetaceae</taxon>
        <taxon>Coniochaeta</taxon>
    </lineage>
</organism>
<evidence type="ECO:0000256" key="1">
    <source>
        <dbReference type="SAM" id="MobiDB-lite"/>
    </source>
</evidence>
<comment type="caution">
    <text evidence="3">The sequence shown here is derived from an EMBL/GenBank/DDBJ whole genome shotgun (WGS) entry which is preliminary data.</text>
</comment>
<name>A0AA38VYC4_9PEZI</name>
<keyword evidence="4" id="KW-1185">Reference proteome</keyword>